<proteinExistence type="predicted"/>
<feature type="domain" description="Glutamine amidotransferase" evidence="1">
    <location>
        <begin position="58"/>
        <end position="198"/>
    </location>
</feature>
<dbReference type="CDD" id="cd01741">
    <property type="entry name" value="GATase1_1"/>
    <property type="match status" value="1"/>
</dbReference>
<dbReference type="AlphaFoldDB" id="A0A6J6S7I2"/>
<dbReference type="GO" id="GO:0005829">
    <property type="term" value="C:cytosol"/>
    <property type="evidence" value="ECO:0007669"/>
    <property type="project" value="TreeGrafter"/>
</dbReference>
<gene>
    <name evidence="2" type="ORF">UFOPK2786_00143</name>
</gene>
<sequence>MSISDPTMHPTVLVVQNDATDPPLLAGEWLGEAGLRLSVLNAWSGEPVPHMVPPGVCGILVLGGAPNAHDDARAPWLADVRALIADAVSGDVPVLGLCLGGQLLAAALGGRVELSPVTEVGLVFVELTEAGLTDPLTSQLQAPGDRIPATQWHQDHITELPDGAVVLLTNPACRVQAFKVGGSAYGLQMHPEVDADAFDEWSTEQDDALERSGRTGEQAAAEVRGAQGALVSAWRPMILGWGALVWAYATDRR</sequence>
<evidence type="ECO:0000313" key="2">
    <source>
        <dbReference type="EMBL" id="CAB4730419.1"/>
    </source>
</evidence>
<accession>A0A6J6S7I2</accession>
<dbReference type="InterPro" id="IPR044992">
    <property type="entry name" value="ChyE-like"/>
</dbReference>
<dbReference type="Pfam" id="PF00117">
    <property type="entry name" value="GATase"/>
    <property type="match status" value="1"/>
</dbReference>
<dbReference type="PANTHER" id="PTHR42695:SF5">
    <property type="entry name" value="GLUTAMINE AMIDOTRANSFERASE YLR126C-RELATED"/>
    <property type="match status" value="1"/>
</dbReference>
<evidence type="ECO:0000259" key="1">
    <source>
        <dbReference type="Pfam" id="PF00117"/>
    </source>
</evidence>
<dbReference type="InterPro" id="IPR029062">
    <property type="entry name" value="Class_I_gatase-like"/>
</dbReference>
<dbReference type="SUPFAM" id="SSF52317">
    <property type="entry name" value="Class I glutamine amidotransferase-like"/>
    <property type="match status" value="1"/>
</dbReference>
<dbReference type="PROSITE" id="PS51273">
    <property type="entry name" value="GATASE_TYPE_1"/>
    <property type="match status" value="1"/>
</dbReference>
<name>A0A6J6S7I2_9ZZZZ</name>
<dbReference type="InterPro" id="IPR017926">
    <property type="entry name" value="GATASE"/>
</dbReference>
<dbReference type="Gene3D" id="3.40.50.880">
    <property type="match status" value="1"/>
</dbReference>
<organism evidence="2">
    <name type="scientific">freshwater metagenome</name>
    <dbReference type="NCBI Taxonomy" id="449393"/>
    <lineage>
        <taxon>unclassified sequences</taxon>
        <taxon>metagenomes</taxon>
        <taxon>ecological metagenomes</taxon>
    </lineage>
</organism>
<reference evidence="2" key="1">
    <citation type="submission" date="2020-05" db="EMBL/GenBank/DDBJ databases">
        <authorList>
            <person name="Chiriac C."/>
            <person name="Salcher M."/>
            <person name="Ghai R."/>
            <person name="Kavagutti S V."/>
        </authorList>
    </citation>
    <scope>NUCLEOTIDE SEQUENCE</scope>
</reference>
<dbReference type="PANTHER" id="PTHR42695">
    <property type="entry name" value="GLUTAMINE AMIDOTRANSFERASE YLR126C-RELATED"/>
    <property type="match status" value="1"/>
</dbReference>
<protein>
    <submittedName>
        <fullName evidence="2">Unannotated protein</fullName>
    </submittedName>
</protein>
<dbReference type="EMBL" id="CAEZYW010000012">
    <property type="protein sequence ID" value="CAB4730419.1"/>
    <property type="molecule type" value="Genomic_DNA"/>
</dbReference>